<reference evidence="3 4" key="1">
    <citation type="submission" date="2019-01" db="EMBL/GenBank/DDBJ databases">
        <title>Draft genome sequence of Psathyrella aberdarensis IHI B618.</title>
        <authorList>
            <person name="Buettner E."/>
            <person name="Kellner H."/>
        </authorList>
    </citation>
    <scope>NUCLEOTIDE SEQUENCE [LARGE SCALE GENOMIC DNA]</scope>
    <source>
        <strain evidence="3 4">IHI B618</strain>
    </source>
</reference>
<dbReference type="EMBL" id="SDEE01000176">
    <property type="protein sequence ID" value="RXW19910.1"/>
    <property type="molecule type" value="Genomic_DNA"/>
</dbReference>
<dbReference type="InterPro" id="IPR045340">
    <property type="entry name" value="DUF6533"/>
</dbReference>
<comment type="caution">
    <text evidence="3">The sequence shown here is derived from an EMBL/GenBank/DDBJ whole genome shotgun (WGS) entry which is preliminary data.</text>
</comment>
<keyword evidence="1" id="KW-0472">Membrane</keyword>
<gene>
    <name evidence="3" type="ORF">EST38_g5928</name>
</gene>
<evidence type="ECO:0000313" key="4">
    <source>
        <dbReference type="Proteomes" id="UP000290288"/>
    </source>
</evidence>
<evidence type="ECO:0000313" key="3">
    <source>
        <dbReference type="EMBL" id="RXW19910.1"/>
    </source>
</evidence>
<protein>
    <recommendedName>
        <fullName evidence="2">DUF6533 domain-containing protein</fullName>
    </recommendedName>
</protein>
<name>A0A4Q2DIU2_9AGAR</name>
<dbReference type="OrthoDB" id="3242409at2759"/>
<accession>A0A4Q2DIU2</accession>
<keyword evidence="1" id="KW-0812">Transmembrane</keyword>
<evidence type="ECO:0000259" key="2">
    <source>
        <dbReference type="Pfam" id="PF20151"/>
    </source>
</evidence>
<proteinExistence type="predicted"/>
<evidence type="ECO:0000256" key="1">
    <source>
        <dbReference type="SAM" id="Phobius"/>
    </source>
</evidence>
<dbReference type="AlphaFoldDB" id="A0A4Q2DIU2"/>
<keyword evidence="1" id="KW-1133">Transmembrane helix</keyword>
<keyword evidence="4" id="KW-1185">Reference proteome</keyword>
<organism evidence="3 4">
    <name type="scientific">Candolleomyces aberdarensis</name>
    <dbReference type="NCBI Taxonomy" id="2316362"/>
    <lineage>
        <taxon>Eukaryota</taxon>
        <taxon>Fungi</taxon>
        <taxon>Dikarya</taxon>
        <taxon>Basidiomycota</taxon>
        <taxon>Agaricomycotina</taxon>
        <taxon>Agaricomycetes</taxon>
        <taxon>Agaricomycetidae</taxon>
        <taxon>Agaricales</taxon>
        <taxon>Agaricineae</taxon>
        <taxon>Psathyrellaceae</taxon>
        <taxon>Candolleomyces</taxon>
    </lineage>
</organism>
<feature type="transmembrane region" description="Helical" evidence="1">
    <location>
        <begin position="52"/>
        <end position="70"/>
    </location>
</feature>
<feature type="domain" description="DUF6533" evidence="2">
    <location>
        <begin position="23"/>
        <end position="63"/>
    </location>
</feature>
<dbReference type="Proteomes" id="UP000290288">
    <property type="component" value="Unassembled WGS sequence"/>
</dbReference>
<dbReference type="Pfam" id="PF20151">
    <property type="entry name" value="DUF6533"/>
    <property type="match status" value="1"/>
</dbReference>
<sequence>MSFNVDVVASASLKRVEHNIQYCSLAVLYYDYLLTLKDEIEYVWKQKWRISTFLYVLCRYALIANILYFLSISQGIPGMR</sequence>